<evidence type="ECO:0000259" key="3">
    <source>
        <dbReference type="SMART" id="SM01360"/>
    </source>
</evidence>
<feature type="signal peptide" evidence="2">
    <location>
        <begin position="1"/>
        <end position="23"/>
    </location>
</feature>
<dbReference type="SMART" id="SM01360">
    <property type="entry name" value="A2M"/>
    <property type="match status" value="1"/>
</dbReference>
<proteinExistence type="inferred from homology"/>
<sequence>MRLKHFRVLLTVAMLTACAQALAQVKYNNLAFKIDSLSNVGLPKSALKEVDRLDQLARKENNAAQIVKATIYRLTFQTYIEDDALVSVITTLQNDINRSGYPVKPVLQSLLANMYWQYDQDKRYEISERSKIAQPGIDFRTWDLSTIISATTSLYQQSLADAEKEQATPIDVLNGVLSGNKKNRFLRPTLYDLLLHRALGYFLAEEPAITKPRLSFSLDDKRFFSDGKTFAALNVATTDSASTLYRGIKYLQQASAFHLQQHNGEALADLNLIRFSFLYHNVKLKNTDSLYLAGLGGIAADSSAKSIRADALVELASYFSEKDSLAKAIAYLQGAVTQYPGSFGAKNAASAIKDILHKEIDGMMEDINVPDKPILALLGYRNIDKATYQVYQLTDAQQACLQKLGNYDAEITSNKASLKYLKSIVPLQTGLLNLPGSADYRKHHAEFKIAPLKPGTYLLLVKPSDKNDSLAQLTDFSVSGLACIRRSVPGKREEIRVIDRETGEPFKGVEVTLNRNDTGKKNKKATIKGVTDAEGKFVSTSQFSDFNIILKTSGDKLVINDQYTSYSNDTATDSADKKATKTLIFTDRQLYRPGQTVYLKALQIEKANGKSSVVPNQELALIFRDQNLKQLRVIKLKTNEFGSVASSFVIPQNIQNGNLLISGPNGEAGISVEEYKRPTFKIDFAPVTKNYRLNDSVTIKGNVSAFSGYGLAGARVAYHISRTATSRKVYSFQTGRKYIGNNERITEIATDTLTTDGHGGFSIKFGASEVNPLDQQETDVYTINVDVTDMNNETQSSSTIISLSANPLKLTAEIPETLLAGKRLKTIVSLSNLNNEPQNGNLSIQITALKSPGVFKERKWLKPDQFLMSQSDFKSSFPFFAYGDEDEDGHLEAVKKIIETAITLKEGSAGIDLGELLPSASGMYRILLTAKTAHGDTVSSTKYVNYINGKAPAQKRDNWIVPVNTELAPGGSAEFLIGINKSGTFLLETYSGAKLLSSRWLPLDADMQKRVTIPVPPHVKNSFDVQFIMINSSRVYKLQQRIIIRDTVKGLRVKFLTFRNKLQPGQKEQWKLQVSGANERQSAEMLAGMYDASLDNIVPARRWDLDLFDQPVVPLYFGWDNGEISKMVSTGAEDDDRSYPDKKERGYEQLDMHDFDYYGDYNSAFRNYPLQTAGRTKHLASDRALADLYTKNAALVKNGFDVVGRVVSSAGGLFDKIGIRIDHTKISTATNWFGYFRIKVPYHAKLIFSFKGLVIGEAMAVQGIKPIIVLPRQLHGPPSATTRELMFANPGQKEQKGDPNSQIRIDEPTGSADIIEVQEDSVSPRKAIVRFPPPVIKPDNEIADHYNGYKAFHSLREDVKPIPIRKSFAETAFFDPQLHIDEKGQVVINFTMPESLTQWKFRAFAHTKDVKTGYLEREVITQKEIMISANTPRFLREGDTVTLTAKAVNLTTANLKARVKLQLFNALNMQPVNLLADPKTAEQEISITSEASGTVLFKLVVAPGLNALTYRLTAVAGNHSDGEENTLPVLPNSTLVTESMPVMLRPGKTQTFSFDKLLNPNSTTLQNKTLTFEFTQYPVWSAIQSLPYLMEFPYECSEQVFSRYYANSFATAIVSRYPQVKQVFEQWKNAGSEALLSNLETNPGLKSALLEETPWLRDAASQTEQKKRIALLFDLKKTGDEQEQNLLKLFKKQLPNGGFPWFAGQYADRYITQHILAGIGQLMALNIAPKDNVILDKMSNSALAYLDKQLNDDELDARKINKRYFERPVNSLEIHAWYARSYFKQAKQDADIEATRADYLTRAAKQWYSHPVYEQGMIALTLFRYHIKETTAAIVKSLLERARQSDELGMYWAENRAGYYWNQSPVEMQALMIELFTETASNPKAVEEMKIWLLRNKQTNNWGTTKATTAACYALLSKTEVLPVSTPAATITIDGRPLSLLKPDITEQAGSGYIKTSWVDGQIKPSLGKITIANHSKTINWGAMYWQYTEKPDKITSSNTSVQLKREYFILKHTDAGDLLTAVDAQHHPKTGDLIKVVIYMAADRDFDYIHLKDMRPSGTEPADALSSFKYQDGLYYYQEVKDAAINFFFDHLKKGNYVFEYSLRAVQPGNYATGITTLQSMYAPEFGAHSNGARMVIER</sequence>
<dbReference type="PANTHER" id="PTHR40094">
    <property type="entry name" value="ALPHA-2-MACROGLOBULIN HOMOLOG"/>
    <property type="match status" value="1"/>
</dbReference>
<feature type="domain" description="Alpha-2-macroglobulin" evidence="3">
    <location>
        <begin position="1371"/>
        <end position="1461"/>
    </location>
</feature>
<dbReference type="Proteomes" id="UP000002774">
    <property type="component" value="Chromosome"/>
</dbReference>
<name>H1Y021_9SPHI</name>
<dbReference type="GO" id="GO:0004866">
    <property type="term" value="F:endopeptidase inhibitor activity"/>
    <property type="evidence" value="ECO:0007669"/>
    <property type="project" value="InterPro"/>
</dbReference>
<keyword evidence="5" id="KW-1185">Reference proteome</keyword>
<accession>H1Y021</accession>
<dbReference type="InterPro" id="IPR041246">
    <property type="entry name" value="Bact_MG10"/>
</dbReference>
<dbReference type="InterPro" id="IPR002890">
    <property type="entry name" value="MG2"/>
</dbReference>
<comment type="similarity">
    <text evidence="1">Belongs to the protease inhibitor I39 (alpha-2-macroglobulin) family. Bacterial alpha-2-macroglobulin subfamily.</text>
</comment>
<evidence type="ECO:0000256" key="1">
    <source>
        <dbReference type="ARBA" id="ARBA00010556"/>
    </source>
</evidence>
<dbReference type="InterPro" id="IPR001599">
    <property type="entry name" value="Macroglobln_a2"/>
</dbReference>
<dbReference type="PANTHER" id="PTHR40094:SF1">
    <property type="entry name" value="UBIQUITIN DOMAIN-CONTAINING PROTEIN"/>
    <property type="match status" value="1"/>
</dbReference>
<dbReference type="HOGENOM" id="CLU_001849_0_0_10"/>
<dbReference type="OrthoDB" id="9767116at2"/>
<dbReference type="Pfam" id="PF01835">
    <property type="entry name" value="MG2"/>
    <property type="match status" value="1"/>
</dbReference>
<gene>
    <name evidence="4" type="ORF">Mucpa_3765</name>
</gene>
<protein>
    <submittedName>
        <fullName evidence="4">Alpha-2-macroglobulin domain protein</fullName>
    </submittedName>
</protein>
<dbReference type="RefSeq" id="WP_008508469.1">
    <property type="nucleotide sequence ID" value="NZ_CM001403.1"/>
</dbReference>
<dbReference type="PROSITE" id="PS51257">
    <property type="entry name" value="PROKAR_LIPOPROTEIN"/>
    <property type="match status" value="1"/>
</dbReference>
<organism evidence="4 5">
    <name type="scientific">Mucilaginibacter paludis DSM 18603</name>
    <dbReference type="NCBI Taxonomy" id="714943"/>
    <lineage>
        <taxon>Bacteria</taxon>
        <taxon>Pseudomonadati</taxon>
        <taxon>Bacteroidota</taxon>
        <taxon>Sphingobacteriia</taxon>
        <taxon>Sphingobacteriales</taxon>
        <taxon>Sphingobacteriaceae</taxon>
        <taxon>Mucilaginibacter</taxon>
    </lineage>
</organism>
<reference evidence="4" key="1">
    <citation type="submission" date="2011-09" db="EMBL/GenBank/DDBJ databases">
        <title>The permanent draft genome of Mucilaginibacter paludis DSM 18603.</title>
        <authorList>
            <consortium name="US DOE Joint Genome Institute (JGI-PGF)"/>
            <person name="Lucas S."/>
            <person name="Han J."/>
            <person name="Lapidus A."/>
            <person name="Bruce D."/>
            <person name="Goodwin L."/>
            <person name="Pitluck S."/>
            <person name="Peters L."/>
            <person name="Kyrpides N."/>
            <person name="Mavromatis K."/>
            <person name="Ivanova N."/>
            <person name="Mikhailova N."/>
            <person name="Held B."/>
            <person name="Detter J.C."/>
            <person name="Tapia R."/>
            <person name="Han C."/>
            <person name="Land M."/>
            <person name="Hauser L."/>
            <person name="Markowitz V."/>
            <person name="Cheng J.-F."/>
            <person name="Hugenholtz P."/>
            <person name="Woyke T."/>
            <person name="Wu D."/>
            <person name="Tindall B."/>
            <person name="Brambilla E."/>
            <person name="Klenk H.-P."/>
            <person name="Eisen J.A."/>
        </authorList>
    </citation>
    <scope>NUCLEOTIDE SEQUENCE [LARGE SCALE GENOMIC DNA]</scope>
    <source>
        <strain evidence="4">DSM 18603</strain>
    </source>
</reference>
<dbReference type="Pfam" id="PF00207">
    <property type="entry name" value="A2M"/>
    <property type="match status" value="1"/>
</dbReference>
<feature type="chain" id="PRO_5003558696" evidence="2">
    <location>
        <begin position="24"/>
        <end position="2140"/>
    </location>
</feature>
<dbReference type="Gene3D" id="2.60.40.1930">
    <property type="match status" value="1"/>
</dbReference>
<dbReference type="InterPro" id="IPR008930">
    <property type="entry name" value="Terpenoid_cyclase/PrenylTrfase"/>
</dbReference>
<evidence type="ECO:0000256" key="2">
    <source>
        <dbReference type="SAM" id="SignalP"/>
    </source>
</evidence>
<dbReference type="Gene3D" id="2.20.130.20">
    <property type="match status" value="1"/>
</dbReference>
<keyword evidence="2" id="KW-0732">Signal</keyword>
<dbReference type="STRING" id="714943.Mucpa_3765"/>
<dbReference type="SUPFAM" id="SSF48239">
    <property type="entry name" value="Terpenoid cyclases/Protein prenyltransferases"/>
    <property type="match status" value="1"/>
</dbReference>
<dbReference type="EMBL" id="CM001403">
    <property type="protein sequence ID" value="EHQ27863.1"/>
    <property type="molecule type" value="Genomic_DNA"/>
</dbReference>
<dbReference type="InterPro" id="IPR051802">
    <property type="entry name" value="YfhM-like"/>
</dbReference>
<dbReference type="Pfam" id="PF17973">
    <property type="entry name" value="bMG10"/>
    <property type="match status" value="1"/>
</dbReference>
<evidence type="ECO:0000313" key="5">
    <source>
        <dbReference type="Proteomes" id="UP000002774"/>
    </source>
</evidence>
<dbReference type="eggNOG" id="COG2373">
    <property type="taxonomic scope" value="Bacteria"/>
</dbReference>
<dbReference type="Gene3D" id="1.50.10.20">
    <property type="match status" value="1"/>
</dbReference>
<evidence type="ECO:0000313" key="4">
    <source>
        <dbReference type="EMBL" id="EHQ27863.1"/>
    </source>
</evidence>